<comment type="caution">
    <text evidence="1">The sequence shown here is derived from an EMBL/GenBank/DDBJ whole genome shotgun (WGS) entry which is preliminary data.</text>
</comment>
<reference evidence="1 2" key="1">
    <citation type="submission" date="2021-06" db="EMBL/GenBank/DDBJ databases">
        <title>Caerostris darwini draft genome.</title>
        <authorList>
            <person name="Kono N."/>
            <person name="Arakawa K."/>
        </authorList>
    </citation>
    <scope>NUCLEOTIDE SEQUENCE [LARGE SCALE GENOMIC DNA]</scope>
</reference>
<evidence type="ECO:0000313" key="2">
    <source>
        <dbReference type="Proteomes" id="UP001054837"/>
    </source>
</evidence>
<dbReference type="Proteomes" id="UP001054837">
    <property type="component" value="Unassembled WGS sequence"/>
</dbReference>
<accession>A0AAV4P3N0</accession>
<protein>
    <submittedName>
        <fullName evidence="1">Uncharacterized protein</fullName>
    </submittedName>
</protein>
<gene>
    <name evidence="1" type="ORF">CDAR_211421</name>
</gene>
<sequence>MIAAAASCTQNRTIHSHAHNDTTIHKQELPKLYHFKVTKRMQNSTNHRKTMAIIRSPGTRASSLNTKVLTSTPFCQSPSDKKIFTTLPHLFFLKVRIFFVQKQKALTLETVYNAQ</sequence>
<dbReference type="EMBL" id="BPLQ01002306">
    <property type="protein sequence ID" value="GIX91185.1"/>
    <property type="molecule type" value="Genomic_DNA"/>
</dbReference>
<evidence type="ECO:0000313" key="1">
    <source>
        <dbReference type="EMBL" id="GIX91185.1"/>
    </source>
</evidence>
<keyword evidence="2" id="KW-1185">Reference proteome</keyword>
<dbReference type="AlphaFoldDB" id="A0AAV4P3N0"/>
<name>A0AAV4P3N0_9ARAC</name>
<organism evidence="1 2">
    <name type="scientific">Caerostris darwini</name>
    <dbReference type="NCBI Taxonomy" id="1538125"/>
    <lineage>
        <taxon>Eukaryota</taxon>
        <taxon>Metazoa</taxon>
        <taxon>Ecdysozoa</taxon>
        <taxon>Arthropoda</taxon>
        <taxon>Chelicerata</taxon>
        <taxon>Arachnida</taxon>
        <taxon>Araneae</taxon>
        <taxon>Araneomorphae</taxon>
        <taxon>Entelegynae</taxon>
        <taxon>Araneoidea</taxon>
        <taxon>Araneidae</taxon>
        <taxon>Caerostris</taxon>
    </lineage>
</organism>
<proteinExistence type="predicted"/>